<comment type="function">
    <text evidence="4">Activates KDO (a required 8-carbon sugar) for incorporation into bacterial lipopolysaccharide in Gram-negative bacteria.</text>
</comment>
<dbReference type="Pfam" id="PF02348">
    <property type="entry name" value="CTP_transf_3"/>
    <property type="match status" value="1"/>
</dbReference>
<dbReference type="NCBIfam" id="NF003950">
    <property type="entry name" value="PRK05450.1-3"/>
    <property type="match status" value="1"/>
</dbReference>
<dbReference type="Proteomes" id="UP001595478">
    <property type="component" value="Unassembled WGS sequence"/>
</dbReference>
<evidence type="ECO:0000256" key="5">
    <source>
        <dbReference type="SAM" id="MobiDB-lite"/>
    </source>
</evidence>
<dbReference type="GO" id="GO:0008690">
    <property type="term" value="F:3-deoxy-manno-octulosonate cytidylyltransferase activity"/>
    <property type="evidence" value="ECO:0007669"/>
    <property type="project" value="UniProtKB-EC"/>
</dbReference>
<dbReference type="PANTHER" id="PTHR42866:SF2">
    <property type="entry name" value="3-DEOXY-MANNO-OCTULOSONATE CYTIDYLYLTRANSFERASE, MITOCHONDRIAL"/>
    <property type="match status" value="1"/>
</dbReference>
<keyword evidence="3 4" id="KW-0448">Lipopolysaccharide biosynthesis</keyword>
<keyword evidence="4" id="KW-0963">Cytoplasm</keyword>
<keyword evidence="1 4" id="KW-0808">Transferase</keyword>
<comment type="similarity">
    <text evidence="4">Belongs to the KdsB family.</text>
</comment>
<evidence type="ECO:0000256" key="1">
    <source>
        <dbReference type="ARBA" id="ARBA00022679"/>
    </source>
</evidence>
<keyword evidence="7" id="KW-1185">Reference proteome</keyword>
<dbReference type="RefSeq" id="WP_376918405.1">
    <property type="nucleotide sequence ID" value="NZ_JBHRSW010000004.1"/>
</dbReference>
<comment type="catalytic activity">
    <reaction evidence="4">
        <text>3-deoxy-alpha-D-manno-oct-2-ulosonate + CTP = CMP-3-deoxy-beta-D-manno-octulosonate + diphosphate</text>
        <dbReference type="Rhea" id="RHEA:23448"/>
        <dbReference type="ChEBI" id="CHEBI:33019"/>
        <dbReference type="ChEBI" id="CHEBI:37563"/>
        <dbReference type="ChEBI" id="CHEBI:85986"/>
        <dbReference type="ChEBI" id="CHEBI:85987"/>
        <dbReference type="EC" id="2.7.7.38"/>
    </reaction>
</comment>
<dbReference type="EMBL" id="JBHRSW010000004">
    <property type="protein sequence ID" value="MFC3120265.1"/>
    <property type="molecule type" value="Genomic_DNA"/>
</dbReference>
<dbReference type="HAMAP" id="MF_00057">
    <property type="entry name" value="KdsB"/>
    <property type="match status" value="1"/>
</dbReference>
<dbReference type="InterPro" id="IPR004528">
    <property type="entry name" value="KdsB"/>
</dbReference>
<dbReference type="PANTHER" id="PTHR42866">
    <property type="entry name" value="3-DEOXY-MANNO-OCTULOSONATE CYTIDYLYLTRANSFERASE"/>
    <property type="match status" value="1"/>
</dbReference>
<gene>
    <name evidence="4 6" type="primary">kdsB</name>
    <name evidence="6" type="ORF">ACFOHL_01360</name>
</gene>
<evidence type="ECO:0000313" key="6">
    <source>
        <dbReference type="EMBL" id="MFC3120265.1"/>
    </source>
</evidence>
<dbReference type="NCBIfam" id="TIGR00466">
    <property type="entry name" value="kdsB"/>
    <property type="match status" value="1"/>
</dbReference>
<name>A0ABV7FN13_9ALTE</name>
<reference evidence="7" key="1">
    <citation type="journal article" date="2019" name="Int. J. Syst. Evol. Microbiol.">
        <title>The Global Catalogue of Microorganisms (GCM) 10K type strain sequencing project: providing services to taxonomists for standard genome sequencing and annotation.</title>
        <authorList>
            <consortium name="The Broad Institute Genomics Platform"/>
            <consortium name="The Broad Institute Genome Sequencing Center for Infectious Disease"/>
            <person name="Wu L."/>
            <person name="Ma J."/>
        </authorList>
    </citation>
    <scope>NUCLEOTIDE SEQUENCE [LARGE SCALE GENOMIC DNA]</scope>
    <source>
        <strain evidence="7">KCTC 52473</strain>
    </source>
</reference>
<dbReference type="EC" id="2.7.7.38" evidence="4"/>
<evidence type="ECO:0000256" key="2">
    <source>
        <dbReference type="ARBA" id="ARBA00022695"/>
    </source>
</evidence>
<dbReference type="InterPro" id="IPR003329">
    <property type="entry name" value="Cytidylyl_trans"/>
</dbReference>
<proteinExistence type="inferred from homology"/>
<dbReference type="InterPro" id="IPR029044">
    <property type="entry name" value="Nucleotide-diphossugar_trans"/>
</dbReference>
<comment type="caution">
    <text evidence="6">The sequence shown here is derived from an EMBL/GenBank/DDBJ whole genome shotgun (WGS) entry which is preliminary data.</text>
</comment>
<sequence>MSFIVVIPARYASTRFPGKPLAKINGRPMLAHVYERAQASGAKRVIIATDDERIATLVKDIGAELCMTSEHHTSGTTRISEVIETCAIADDEIVVNVQGDEPFIPSENIQQVAENLARYADYPMATLCFPITCDEDLFNPNVVKVVQNTNGSALYFSRSPIPYPQGFVQNHGLSKPLAALPTSYYRHIGIYAYRAGFVKQYVLLPSSSLETTESLEQLRVLENGHSIHVETSKAAPPHGVDTPEDLARLQ</sequence>
<dbReference type="NCBIfam" id="NF009905">
    <property type="entry name" value="PRK13368.1"/>
    <property type="match status" value="1"/>
</dbReference>
<comment type="pathway">
    <text evidence="4">Nucleotide-sugar biosynthesis; CMP-3-deoxy-D-manno-octulosonate biosynthesis; CMP-3-deoxy-D-manno-octulosonate from 3-deoxy-D-manno-octulosonate and CTP: step 1/1.</text>
</comment>
<dbReference type="NCBIfam" id="NF003952">
    <property type="entry name" value="PRK05450.1-5"/>
    <property type="match status" value="1"/>
</dbReference>
<organism evidence="6 7">
    <name type="scientific">Agaribacter flavus</name>
    <dbReference type="NCBI Taxonomy" id="1902781"/>
    <lineage>
        <taxon>Bacteria</taxon>
        <taxon>Pseudomonadati</taxon>
        <taxon>Pseudomonadota</taxon>
        <taxon>Gammaproteobacteria</taxon>
        <taxon>Alteromonadales</taxon>
        <taxon>Alteromonadaceae</taxon>
        <taxon>Agaribacter</taxon>
    </lineage>
</organism>
<comment type="subcellular location">
    <subcellularLocation>
        <location evidence="4">Cytoplasm</location>
    </subcellularLocation>
</comment>
<evidence type="ECO:0000313" key="7">
    <source>
        <dbReference type="Proteomes" id="UP001595478"/>
    </source>
</evidence>
<evidence type="ECO:0000256" key="4">
    <source>
        <dbReference type="HAMAP-Rule" id="MF_00057"/>
    </source>
</evidence>
<feature type="region of interest" description="Disordered" evidence="5">
    <location>
        <begin position="230"/>
        <end position="250"/>
    </location>
</feature>
<dbReference type="SUPFAM" id="SSF53448">
    <property type="entry name" value="Nucleotide-diphospho-sugar transferases"/>
    <property type="match status" value="1"/>
</dbReference>
<keyword evidence="2 4" id="KW-0548">Nucleotidyltransferase</keyword>
<protein>
    <recommendedName>
        <fullName evidence="4">3-deoxy-manno-octulosonate cytidylyltransferase</fullName>
        <ecNumber evidence="4">2.7.7.38</ecNumber>
    </recommendedName>
    <alternativeName>
        <fullName evidence="4">CMP-2-keto-3-deoxyoctulosonic acid synthase</fullName>
        <shortName evidence="4">CKS</shortName>
        <shortName evidence="4">CMP-KDO synthase</shortName>
    </alternativeName>
</protein>
<dbReference type="CDD" id="cd02517">
    <property type="entry name" value="CMP-KDO-Synthetase"/>
    <property type="match status" value="1"/>
</dbReference>
<dbReference type="Gene3D" id="3.90.550.10">
    <property type="entry name" value="Spore Coat Polysaccharide Biosynthesis Protein SpsA, Chain A"/>
    <property type="match status" value="1"/>
</dbReference>
<evidence type="ECO:0000256" key="3">
    <source>
        <dbReference type="ARBA" id="ARBA00022985"/>
    </source>
</evidence>
<accession>A0ABV7FN13</accession>